<dbReference type="FunFam" id="3.30.470.10:FF:000002">
    <property type="entry name" value="Branched-chain-amino-acid aminotransferase"/>
    <property type="match status" value="1"/>
</dbReference>
<comment type="caution">
    <text evidence="12">The sequence shown here is derived from an EMBL/GenBank/DDBJ whole genome shotgun (WGS) entry which is preliminary data.</text>
</comment>
<dbReference type="GO" id="GO:0009082">
    <property type="term" value="P:branched-chain amino acid biosynthetic process"/>
    <property type="evidence" value="ECO:0007669"/>
    <property type="project" value="UniProtKB-KW"/>
</dbReference>
<dbReference type="PROSITE" id="PS00770">
    <property type="entry name" value="AA_TRANSFER_CLASS_4"/>
    <property type="match status" value="1"/>
</dbReference>
<dbReference type="Pfam" id="PF01063">
    <property type="entry name" value="Aminotran_4"/>
    <property type="match status" value="1"/>
</dbReference>
<evidence type="ECO:0000256" key="11">
    <source>
        <dbReference type="RuleBase" id="RU004517"/>
    </source>
</evidence>
<keyword evidence="3 11" id="KW-0032">Aminotransferase</keyword>
<comment type="cofactor">
    <cofactor evidence="1 10">
        <name>pyridoxal 5'-phosphate</name>
        <dbReference type="ChEBI" id="CHEBI:597326"/>
    </cofactor>
</comment>
<dbReference type="InterPro" id="IPR005786">
    <property type="entry name" value="B_amino_transII"/>
</dbReference>
<dbReference type="EC" id="2.6.1.42" evidence="11"/>
<reference evidence="13" key="1">
    <citation type="submission" date="2017-01" db="EMBL/GenBank/DDBJ databases">
        <authorList>
            <person name="Wang Y."/>
            <person name="White M."/>
            <person name="Kvist S."/>
            <person name="Moncalvo J.-M."/>
        </authorList>
    </citation>
    <scope>NUCLEOTIDE SEQUENCE [LARGE SCALE GENOMIC DNA]</scope>
    <source>
        <strain evidence="13">ID-206-W2</strain>
    </source>
</reference>
<dbReference type="InterPro" id="IPR043131">
    <property type="entry name" value="BCAT-like_N"/>
</dbReference>
<feature type="modified residue" description="N6-(pyridoxal phosphate)lysine" evidence="8">
    <location>
        <position position="231"/>
    </location>
</feature>
<sequence>MLSPANFNKLRSLTRSFSPKALFSASYSSAKKSTFYHKDLQITKSTKKLELQPKEKLIFGHGFTDHMLEAKWTREGGWEAPKIVPFHDLTLHPASSVLHYALECFEGSKAYRGEDGKIRLFRLKDNMKRMNSSTKHIALPEFDIDEAAKCIEELVRIDGRFVPEGFGYSMYLRPTMIGTEPALGVNESNSALFYTIANPAGPYFPTGFKAVRLYADTEHVRAWPGGTGNKKLGSNYDGGIYPSILAKEKGYQQILWLFGEDHLVTEAGTMNAFIFWVNDNGVLELLTPSLDDGTILPGITRDSILQITRKWGEFQVTEGSITMKQVLKASREGRIREFFGAGTACVISPVKEIGYNGMDIQIPLDINDPTSESGPLAKRIYNEIMNIQYGNVEHEWSTVVE</sequence>
<comment type="catalytic activity">
    <reaction evidence="11">
        <text>L-isoleucine + 2-oxoglutarate = (S)-3-methyl-2-oxopentanoate + L-glutamate</text>
        <dbReference type="Rhea" id="RHEA:24801"/>
        <dbReference type="ChEBI" id="CHEBI:16810"/>
        <dbReference type="ChEBI" id="CHEBI:29985"/>
        <dbReference type="ChEBI" id="CHEBI:35146"/>
        <dbReference type="ChEBI" id="CHEBI:58045"/>
        <dbReference type="EC" id="2.6.1.42"/>
    </reaction>
</comment>
<organism evidence="12 13">
    <name type="scientific">Smittium culicis</name>
    <dbReference type="NCBI Taxonomy" id="133412"/>
    <lineage>
        <taxon>Eukaryota</taxon>
        <taxon>Fungi</taxon>
        <taxon>Fungi incertae sedis</taxon>
        <taxon>Zoopagomycota</taxon>
        <taxon>Kickxellomycotina</taxon>
        <taxon>Harpellomycetes</taxon>
        <taxon>Harpellales</taxon>
        <taxon>Legeriomycetaceae</taxon>
        <taxon>Smittium</taxon>
    </lineage>
</organism>
<dbReference type="GO" id="GO:0052656">
    <property type="term" value="F:L-isoleucine-2-oxoglutarate transaminase activity"/>
    <property type="evidence" value="ECO:0007669"/>
    <property type="project" value="RHEA"/>
</dbReference>
<comment type="similarity">
    <text evidence="2 9">Belongs to the class-IV pyridoxal-phosphate-dependent aminotransferase family.</text>
</comment>
<dbReference type="Gene3D" id="3.20.10.10">
    <property type="entry name" value="D-amino Acid Aminotransferase, subunit A, domain 2"/>
    <property type="match status" value="1"/>
</dbReference>
<dbReference type="InterPro" id="IPR043132">
    <property type="entry name" value="BCAT-like_C"/>
</dbReference>
<dbReference type="Gene3D" id="3.30.470.10">
    <property type="match status" value="1"/>
</dbReference>
<keyword evidence="7 11" id="KW-0100">Branched-chain amino acid biosynthesis</keyword>
<dbReference type="InterPro" id="IPR033939">
    <property type="entry name" value="BCAT_family"/>
</dbReference>
<dbReference type="NCBIfam" id="TIGR01123">
    <property type="entry name" value="ilvE_II"/>
    <property type="match status" value="1"/>
</dbReference>
<evidence type="ECO:0000256" key="4">
    <source>
        <dbReference type="ARBA" id="ARBA00022605"/>
    </source>
</evidence>
<evidence type="ECO:0000256" key="6">
    <source>
        <dbReference type="ARBA" id="ARBA00022898"/>
    </source>
</evidence>
<dbReference type="CDD" id="cd01557">
    <property type="entry name" value="BCAT_beta_family"/>
    <property type="match status" value="1"/>
</dbReference>
<dbReference type="GO" id="GO:0005739">
    <property type="term" value="C:mitochondrion"/>
    <property type="evidence" value="ECO:0007669"/>
    <property type="project" value="TreeGrafter"/>
</dbReference>
<protein>
    <recommendedName>
        <fullName evidence="11">Branched-chain-amino-acid aminotransferase</fullName>
        <ecNumber evidence="11">2.6.1.42</ecNumber>
    </recommendedName>
</protein>
<accession>A0A1R1YTN9</accession>
<proteinExistence type="inferred from homology"/>
<evidence type="ECO:0000256" key="9">
    <source>
        <dbReference type="RuleBase" id="RU004106"/>
    </source>
</evidence>
<evidence type="ECO:0000256" key="5">
    <source>
        <dbReference type="ARBA" id="ARBA00022679"/>
    </source>
</evidence>
<evidence type="ECO:0000256" key="7">
    <source>
        <dbReference type="ARBA" id="ARBA00023304"/>
    </source>
</evidence>
<evidence type="ECO:0000313" key="13">
    <source>
        <dbReference type="Proteomes" id="UP000187429"/>
    </source>
</evidence>
<comment type="catalytic activity">
    <reaction evidence="11">
        <text>L-valine + 2-oxoglutarate = 3-methyl-2-oxobutanoate + L-glutamate</text>
        <dbReference type="Rhea" id="RHEA:24813"/>
        <dbReference type="ChEBI" id="CHEBI:11851"/>
        <dbReference type="ChEBI" id="CHEBI:16810"/>
        <dbReference type="ChEBI" id="CHEBI:29985"/>
        <dbReference type="ChEBI" id="CHEBI:57762"/>
        <dbReference type="EC" id="2.6.1.42"/>
    </reaction>
</comment>
<evidence type="ECO:0000256" key="2">
    <source>
        <dbReference type="ARBA" id="ARBA00009320"/>
    </source>
</evidence>
<evidence type="ECO:0000256" key="1">
    <source>
        <dbReference type="ARBA" id="ARBA00001933"/>
    </source>
</evidence>
<dbReference type="PANTHER" id="PTHR11825:SF44">
    <property type="entry name" value="BRANCHED-CHAIN-AMINO-ACID AMINOTRANSFERASE"/>
    <property type="match status" value="1"/>
</dbReference>
<dbReference type="PIRSF" id="PIRSF006468">
    <property type="entry name" value="BCAT1"/>
    <property type="match status" value="1"/>
</dbReference>
<dbReference type="InterPro" id="IPR001544">
    <property type="entry name" value="Aminotrans_IV"/>
</dbReference>
<dbReference type="GO" id="GO:0008652">
    <property type="term" value="P:amino acid biosynthetic process"/>
    <property type="evidence" value="ECO:0007669"/>
    <property type="project" value="UniProtKB-KW"/>
</dbReference>
<keyword evidence="13" id="KW-1185">Reference proteome</keyword>
<dbReference type="EMBL" id="LSSM01000048">
    <property type="protein sequence ID" value="OMJ30245.1"/>
    <property type="molecule type" value="Genomic_DNA"/>
</dbReference>
<keyword evidence="4 11" id="KW-0028">Amino-acid biosynthesis</keyword>
<dbReference type="Proteomes" id="UP000187429">
    <property type="component" value="Unassembled WGS sequence"/>
</dbReference>
<dbReference type="FunFam" id="3.20.10.10:FF:000004">
    <property type="entry name" value="Branched-chain-amino-acid aminotransferase"/>
    <property type="match status" value="1"/>
</dbReference>
<dbReference type="InterPro" id="IPR018300">
    <property type="entry name" value="Aminotrans_IV_CS"/>
</dbReference>
<gene>
    <name evidence="12" type="ORF">AYI69_g218</name>
</gene>
<keyword evidence="6 10" id="KW-0663">Pyridoxal phosphate</keyword>
<dbReference type="OrthoDB" id="1732691at2759"/>
<keyword evidence="5 11" id="KW-0808">Transferase</keyword>
<dbReference type="GO" id="GO:0052654">
    <property type="term" value="F:L-leucine-2-oxoglutarate transaminase activity"/>
    <property type="evidence" value="ECO:0007669"/>
    <property type="project" value="RHEA"/>
</dbReference>
<evidence type="ECO:0000256" key="3">
    <source>
        <dbReference type="ARBA" id="ARBA00022576"/>
    </source>
</evidence>
<evidence type="ECO:0000313" key="12">
    <source>
        <dbReference type="EMBL" id="OMJ30245.1"/>
    </source>
</evidence>
<name>A0A1R1YTN9_9FUNG</name>
<dbReference type="GO" id="GO:0052655">
    <property type="term" value="F:L-valine-2-oxoglutarate transaminase activity"/>
    <property type="evidence" value="ECO:0007669"/>
    <property type="project" value="RHEA"/>
</dbReference>
<dbReference type="PANTHER" id="PTHR11825">
    <property type="entry name" value="SUBGROUP IIII AMINOTRANSFERASE"/>
    <property type="match status" value="1"/>
</dbReference>
<dbReference type="NCBIfam" id="NF009897">
    <property type="entry name" value="PRK13357.1"/>
    <property type="match status" value="1"/>
</dbReference>
<comment type="catalytic activity">
    <reaction evidence="11">
        <text>L-leucine + 2-oxoglutarate = 4-methyl-2-oxopentanoate + L-glutamate</text>
        <dbReference type="Rhea" id="RHEA:18321"/>
        <dbReference type="ChEBI" id="CHEBI:16810"/>
        <dbReference type="ChEBI" id="CHEBI:17865"/>
        <dbReference type="ChEBI" id="CHEBI:29985"/>
        <dbReference type="ChEBI" id="CHEBI:57427"/>
        <dbReference type="EC" id="2.6.1.42"/>
    </reaction>
</comment>
<evidence type="ECO:0000256" key="8">
    <source>
        <dbReference type="PIRSR" id="PIRSR006468-1"/>
    </source>
</evidence>
<dbReference type="AlphaFoldDB" id="A0A1R1YTN9"/>
<evidence type="ECO:0000256" key="10">
    <source>
        <dbReference type="RuleBase" id="RU004516"/>
    </source>
</evidence>
<dbReference type="SUPFAM" id="SSF56752">
    <property type="entry name" value="D-aminoacid aminotransferase-like PLP-dependent enzymes"/>
    <property type="match status" value="1"/>
</dbReference>
<dbReference type="InterPro" id="IPR036038">
    <property type="entry name" value="Aminotransferase-like"/>
</dbReference>